<dbReference type="InterPro" id="IPR043129">
    <property type="entry name" value="ATPase_NBD"/>
</dbReference>
<feature type="domain" description="Carbohydrate kinase FGGY N-terminal" evidence="4">
    <location>
        <begin position="3"/>
        <end position="246"/>
    </location>
</feature>
<accession>A0A2K1P082</accession>
<dbReference type="InterPro" id="IPR050406">
    <property type="entry name" value="FGGY_Carb_Kinase"/>
</dbReference>
<evidence type="ECO:0000256" key="1">
    <source>
        <dbReference type="ARBA" id="ARBA00009156"/>
    </source>
</evidence>
<evidence type="ECO:0000259" key="4">
    <source>
        <dbReference type="Pfam" id="PF00370"/>
    </source>
</evidence>
<name>A0A2K1P082_9BACT</name>
<dbReference type="Gene3D" id="3.30.420.40">
    <property type="match status" value="2"/>
</dbReference>
<dbReference type="CDD" id="cd07777">
    <property type="entry name" value="ASKHA_NBD_FGGY_SHK"/>
    <property type="match status" value="1"/>
</dbReference>
<dbReference type="AlphaFoldDB" id="A0A2K1P082"/>
<evidence type="ECO:0000313" key="6">
    <source>
        <dbReference type="Proteomes" id="UP000236434"/>
    </source>
</evidence>
<sequence length="461" mass="51741">MKVLGIDFGTTSYSACLYDSKSKEIAFANKQNTSLIFDGLKSEFDIKKLESDFDSFIQYLTKIFDLKGTEAISVTGNMHSFFLVKENIPTTNIITWQDQRALEKNGNGISYVDYINKNYKSLFSKFQYLLSPGYAVTTLLPLQKLINTAGCSLRFAPDFIVKKLIGDTPYDSIPIDPSIAHSSGFYALENKDWNWELINALGYTEIHLPKMAKPGTFIGDVGKHIPRLTGTPIFLGMGDNQASVLGAIFEKKLETSYNKTNSMVISIGTSGQISAVVKEIKKISKYLDYRPFLNNYYLLVGASLSAGKTIEAIKAFIKNFINLACKKNVEDDQVYEFIKNSILPVSPLKFRTTLNGTRYNPQLRGAIDNISLNNFTIQNLVTATAYGIVEELYKYYREMDIDYEDIIGVGNGLQKNKYFINIIKKVFNKNFYLSKLEETTSFGAAVCAMEGKLKGEVDFQG</sequence>
<reference evidence="5 6" key="1">
    <citation type="submission" date="2013-12" db="EMBL/GenBank/DDBJ databases">
        <title>Comparative genomics of Petrotoga isolates.</title>
        <authorList>
            <person name="Nesbo C.L."/>
            <person name="Charchuk R."/>
            <person name="Chow K."/>
        </authorList>
    </citation>
    <scope>NUCLEOTIDE SEQUENCE [LARGE SCALE GENOMIC DNA]</scope>
    <source>
        <strain evidence="5 6">DSM 13574</strain>
    </source>
</reference>
<dbReference type="Proteomes" id="UP000236434">
    <property type="component" value="Unassembled WGS sequence"/>
</dbReference>
<dbReference type="EMBL" id="AZRL01000016">
    <property type="protein sequence ID" value="PNR96184.1"/>
    <property type="molecule type" value="Genomic_DNA"/>
</dbReference>
<comment type="caution">
    <text evidence="5">The sequence shown here is derived from an EMBL/GenBank/DDBJ whole genome shotgun (WGS) entry which is preliminary data.</text>
</comment>
<comment type="similarity">
    <text evidence="1">Belongs to the FGGY kinase family.</text>
</comment>
<dbReference type="GO" id="GO:0005975">
    <property type="term" value="P:carbohydrate metabolic process"/>
    <property type="evidence" value="ECO:0007669"/>
    <property type="project" value="InterPro"/>
</dbReference>
<keyword evidence="2" id="KW-0808">Transferase</keyword>
<evidence type="ECO:0000313" key="5">
    <source>
        <dbReference type="EMBL" id="PNR96184.1"/>
    </source>
</evidence>
<gene>
    <name evidence="5" type="ORF">X929_06365</name>
</gene>
<dbReference type="RefSeq" id="WP_103067165.1">
    <property type="nucleotide sequence ID" value="NZ_AZRL01000016.1"/>
</dbReference>
<dbReference type="OrthoDB" id="8434698at2"/>
<dbReference type="InterPro" id="IPR018484">
    <property type="entry name" value="FGGY_N"/>
</dbReference>
<dbReference type="SUPFAM" id="SSF53067">
    <property type="entry name" value="Actin-like ATPase domain"/>
    <property type="match status" value="2"/>
</dbReference>
<dbReference type="GO" id="GO:0016301">
    <property type="term" value="F:kinase activity"/>
    <property type="evidence" value="ECO:0007669"/>
    <property type="project" value="UniProtKB-KW"/>
</dbReference>
<evidence type="ECO:0000256" key="3">
    <source>
        <dbReference type="ARBA" id="ARBA00022777"/>
    </source>
</evidence>
<evidence type="ECO:0000256" key="2">
    <source>
        <dbReference type="ARBA" id="ARBA00022679"/>
    </source>
</evidence>
<keyword evidence="3" id="KW-0418">Kinase</keyword>
<proteinExistence type="inferred from homology"/>
<dbReference type="PANTHER" id="PTHR43095">
    <property type="entry name" value="SUGAR KINASE"/>
    <property type="match status" value="1"/>
</dbReference>
<protein>
    <recommendedName>
        <fullName evidence="4">Carbohydrate kinase FGGY N-terminal domain-containing protein</fullName>
    </recommendedName>
</protein>
<organism evidence="5 6">
    <name type="scientific">Petrotoga olearia DSM 13574</name>
    <dbReference type="NCBI Taxonomy" id="1122955"/>
    <lineage>
        <taxon>Bacteria</taxon>
        <taxon>Thermotogati</taxon>
        <taxon>Thermotogota</taxon>
        <taxon>Thermotogae</taxon>
        <taxon>Petrotogales</taxon>
        <taxon>Petrotogaceae</taxon>
        <taxon>Petrotoga</taxon>
    </lineage>
</organism>
<dbReference type="Pfam" id="PF00370">
    <property type="entry name" value="FGGY_N"/>
    <property type="match status" value="1"/>
</dbReference>